<dbReference type="Pfam" id="PF13365">
    <property type="entry name" value="Trypsin_2"/>
    <property type="match status" value="1"/>
</dbReference>
<evidence type="ECO:0000313" key="1">
    <source>
        <dbReference type="EMBL" id="PZW42301.1"/>
    </source>
</evidence>
<organism evidence="1 2">
    <name type="scientific">Humitalea rosea</name>
    <dbReference type="NCBI Taxonomy" id="990373"/>
    <lineage>
        <taxon>Bacteria</taxon>
        <taxon>Pseudomonadati</taxon>
        <taxon>Pseudomonadota</taxon>
        <taxon>Alphaproteobacteria</taxon>
        <taxon>Acetobacterales</taxon>
        <taxon>Roseomonadaceae</taxon>
        <taxon>Humitalea</taxon>
    </lineage>
</organism>
<gene>
    <name evidence="1" type="ORF">C8P66_11887</name>
</gene>
<keyword evidence="2" id="KW-1185">Reference proteome</keyword>
<dbReference type="SUPFAM" id="SSF50494">
    <property type="entry name" value="Trypsin-like serine proteases"/>
    <property type="match status" value="1"/>
</dbReference>
<accession>A0A2W7I601</accession>
<dbReference type="RefSeq" id="WP_158537269.1">
    <property type="nucleotide sequence ID" value="NZ_QKYU01000018.1"/>
</dbReference>
<name>A0A2W7I601_9PROT</name>
<dbReference type="OrthoDB" id="7266105at2"/>
<dbReference type="InterPro" id="IPR009003">
    <property type="entry name" value="Peptidase_S1_PA"/>
</dbReference>
<protein>
    <submittedName>
        <fullName evidence="1">Trypsin-like peptidase</fullName>
    </submittedName>
</protein>
<dbReference type="AlphaFoldDB" id="A0A2W7I601"/>
<comment type="caution">
    <text evidence="1">The sequence shown here is derived from an EMBL/GenBank/DDBJ whole genome shotgun (WGS) entry which is preliminary data.</text>
</comment>
<sequence>MHLGNGLFVTAAHVVDGAPALLRGCPPSLPRSTVTFQGSTRLAELVGSGTAEVEPVIGLRYLGGRDLGLLRLPGGSGPAAHPCAFNAAAGETVIVASPWRVFRARVLGTMREDRQAFGGYAEIAARLEPGESGAGVFDAAEGCLLGVVSHRDDPTPDRTRVVLASALRAFLEEEHALLRRPASGVAVPLWR</sequence>
<evidence type="ECO:0000313" key="2">
    <source>
        <dbReference type="Proteomes" id="UP000249688"/>
    </source>
</evidence>
<proteinExistence type="predicted"/>
<dbReference type="Proteomes" id="UP000249688">
    <property type="component" value="Unassembled WGS sequence"/>
</dbReference>
<dbReference type="EMBL" id="QKYU01000018">
    <property type="protein sequence ID" value="PZW42301.1"/>
    <property type="molecule type" value="Genomic_DNA"/>
</dbReference>
<reference evidence="1 2" key="1">
    <citation type="submission" date="2018-06" db="EMBL/GenBank/DDBJ databases">
        <title>Genomic Encyclopedia of Archaeal and Bacterial Type Strains, Phase II (KMG-II): from individual species to whole genera.</title>
        <authorList>
            <person name="Goeker M."/>
        </authorList>
    </citation>
    <scope>NUCLEOTIDE SEQUENCE [LARGE SCALE GENOMIC DNA]</scope>
    <source>
        <strain evidence="1 2">DSM 24525</strain>
    </source>
</reference>